<feature type="compositionally biased region" description="Low complexity" evidence="1">
    <location>
        <begin position="40"/>
        <end position="49"/>
    </location>
</feature>
<feature type="compositionally biased region" description="Basic residues" evidence="1">
    <location>
        <begin position="194"/>
        <end position="204"/>
    </location>
</feature>
<feature type="compositionally biased region" description="Pro residues" evidence="1">
    <location>
        <begin position="139"/>
        <end position="148"/>
    </location>
</feature>
<protein>
    <submittedName>
        <fullName evidence="2">Uncharacterized protein</fullName>
    </submittedName>
</protein>
<evidence type="ECO:0000256" key="1">
    <source>
        <dbReference type="SAM" id="MobiDB-lite"/>
    </source>
</evidence>
<feature type="compositionally biased region" description="Polar residues" evidence="1">
    <location>
        <begin position="184"/>
        <end position="193"/>
    </location>
</feature>
<feature type="compositionally biased region" description="Low complexity" evidence="1">
    <location>
        <begin position="72"/>
        <end position="86"/>
    </location>
</feature>
<comment type="caution">
    <text evidence="2">The sequence shown here is derived from an EMBL/GenBank/DDBJ whole genome shotgun (WGS) entry which is preliminary data.</text>
</comment>
<evidence type="ECO:0000313" key="2">
    <source>
        <dbReference type="EMBL" id="KAF9577271.1"/>
    </source>
</evidence>
<name>A0A9P6KA22_9FUNG</name>
<sequence length="204" mass="21617">MTNPTTGPAGRRPINWAEFYKNGPPKEIIVIDDDTPPPSSVSSSSSSASLQHVPNGHHPASPRYGDHIHGMPPSISTSSSHPATSHYQFPAPTHPSSSTGMAPERTRRMNKRLPSTELVPPQSSSTVNGGISNQHYVFPGPPQHPPTSYPASASHGSYASGGPHQVMYASSHAQAPPSHYPTVSLVNGDSNISARKKRKPNGDV</sequence>
<feature type="region of interest" description="Disordered" evidence="1">
    <location>
        <begin position="27"/>
        <end position="204"/>
    </location>
</feature>
<organism evidence="2 3">
    <name type="scientific">Lunasporangiospora selenospora</name>
    <dbReference type="NCBI Taxonomy" id="979761"/>
    <lineage>
        <taxon>Eukaryota</taxon>
        <taxon>Fungi</taxon>
        <taxon>Fungi incertae sedis</taxon>
        <taxon>Mucoromycota</taxon>
        <taxon>Mortierellomycotina</taxon>
        <taxon>Mortierellomycetes</taxon>
        <taxon>Mortierellales</taxon>
        <taxon>Mortierellaceae</taxon>
        <taxon>Lunasporangiospora</taxon>
    </lineage>
</organism>
<dbReference type="Proteomes" id="UP000780801">
    <property type="component" value="Unassembled WGS sequence"/>
</dbReference>
<reference evidence="2" key="1">
    <citation type="journal article" date="2020" name="Fungal Divers.">
        <title>Resolving the Mortierellaceae phylogeny through synthesis of multi-gene phylogenetics and phylogenomics.</title>
        <authorList>
            <person name="Vandepol N."/>
            <person name="Liber J."/>
            <person name="Desiro A."/>
            <person name="Na H."/>
            <person name="Kennedy M."/>
            <person name="Barry K."/>
            <person name="Grigoriev I.V."/>
            <person name="Miller A.N."/>
            <person name="O'Donnell K."/>
            <person name="Stajich J.E."/>
            <person name="Bonito G."/>
        </authorList>
    </citation>
    <scope>NUCLEOTIDE SEQUENCE</scope>
    <source>
        <strain evidence="2">KOD1015</strain>
    </source>
</reference>
<keyword evidence="3" id="KW-1185">Reference proteome</keyword>
<gene>
    <name evidence="2" type="ORF">BGW38_007637</name>
</gene>
<evidence type="ECO:0000313" key="3">
    <source>
        <dbReference type="Proteomes" id="UP000780801"/>
    </source>
</evidence>
<feature type="compositionally biased region" description="Polar residues" evidence="1">
    <location>
        <begin position="121"/>
        <end position="135"/>
    </location>
</feature>
<dbReference type="OrthoDB" id="283111at2759"/>
<accession>A0A9P6KA22</accession>
<proteinExistence type="predicted"/>
<feature type="compositionally biased region" description="Low complexity" evidence="1">
    <location>
        <begin position="149"/>
        <end position="164"/>
    </location>
</feature>
<dbReference type="AlphaFoldDB" id="A0A9P6KA22"/>
<dbReference type="EMBL" id="JAABOA010005062">
    <property type="protein sequence ID" value="KAF9577271.1"/>
    <property type="molecule type" value="Genomic_DNA"/>
</dbReference>
<feature type="non-terminal residue" evidence="2">
    <location>
        <position position="204"/>
    </location>
</feature>